<comment type="caution">
    <text evidence="3">The sequence shown here is derived from an EMBL/GenBank/DDBJ whole genome shotgun (WGS) entry which is preliminary data.</text>
</comment>
<keyword evidence="4" id="KW-1185">Reference proteome</keyword>
<dbReference type="Proteomes" id="UP000260644">
    <property type="component" value="Unassembled WGS sequence"/>
</dbReference>
<dbReference type="InterPro" id="IPR013783">
    <property type="entry name" value="Ig-like_fold"/>
</dbReference>
<evidence type="ECO:0000313" key="3">
    <source>
        <dbReference type="EMBL" id="RFS21896.1"/>
    </source>
</evidence>
<evidence type="ECO:0000259" key="2">
    <source>
        <dbReference type="PROSITE" id="PS50093"/>
    </source>
</evidence>
<dbReference type="SMART" id="SM00710">
    <property type="entry name" value="PbH1"/>
    <property type="match status" value="7"/>
</dbReference>
<dbReference type="CDD" id="cd00146">
    <property type="entry name" value="PKD"/>
    <property type="match status" value="1"/>
</dbReference>
<accession>A0A3E1Y9M6</accession>
<evidence type="ECO:0000313" key="4">
    <source>
        <dbReference type="Proteomes" id="UP000260644"/>
    </source>
</evidence>
<dbReference type="Gene3D" id="3.30.210.10">
    <property type="entry name" value="DNA polymerase, thumb domain"/>
    <property type="match status" value="15"/>
</dbReference>
<feature type="chain" id="PRO_5017613003" evidence="1">
    <location>
        <begin position="20"/>
        <end position="2342"/>
    </location>
</feature>
<name>A0A3E1Y9M6_9BACT</name>
<keyword evidence="1" id="KW-0732">Signal</keyword>
<dbReference type="SUPFAM" id="SSF49299">
    <property type="entry name" value="PKD domain"/>
    <property type="match status" value="1"/>
</dbReference>
<dbReference type="Gene3D" id="2.60.40.10">
    <property type="entry name" value="Immunoglobulins"/>
    <property type="match status" value="1"/>
</dbReference>
<dbReference type="Gene3D" id="3.30.160.710">
    <property type="match status" value="1"/>
</dbReference>
<dbReference type="InterPro" id="IPR006626">
    <property type="entry name" value="PbH1"/>
</dbReference>
<reference evidence="3 4" key="1">
    <citation type="submission" date="2018-07" db="EMBL/GenBank/DDBJ databases">
        <title>Chitinophaga K2CV101002-2 sp. nov., isolated from a monsoon evergreen broad-leaved forest soil.</title>
        <authorList>
            <person name="Lv Y."/>
        </authorList>
    </citation>
    <scope>NUCLEOTIDE SEQUENCE [LARGE SCALE GENOMIC DNA]</scope>
    <source>
        <strain evidence="3 4">GDMCC 1.1288</strain>
    </source>
</reference>
<gene>
    <name evidence="3" type="ORF">DVR12_14690</name>
</gene>
<dbReference type="EMBL" id="QPMM01000007">
    <property type="protein sequence ID" value="RFS21896.1"/>
    <property type="molecule type" value="Genomic_DNA"/>
</dbReference>
<dbReference type="OrthoDB" id="355609at2"/>
<sequence>MKQYYLFLLLLLCYFPSFSNTNDFTTSGSNWVKAKGSLPTFNYTPDVNGILYVKKGATGTGDSWNNAVGELADALLAAATQSTIHEIWVAGGIYFPKYPVDGISTNPRDCSFKLVAGLKIYGNFAGTEATPGDRNLNNTANKTILDGNIGDPSLENDNTYHVVLGVNDLQNAILDGVTIRNGIANFASSVPVDNMLISRHYGAGLFLTGAGDCILRNLEIINNKSIALGGGIFCLQNNSLVIENSIIKGNSGDLCGGGISINSSPTIIINNTELSSNSSTIGGGIYAVLATTVSLNNVTINYNIATSQGAGFYGSSINQLDAYNIKVRGNSATTAGGAFSCNGGKYSFVNALITGNFATNRASAFNFLNCDYMLINNTITGNSNSIAGYTISTVGPVTGKIYNTVLSGNTNGITPIPTPDIQYSLIQEMGADNATHRLNGLTAPQFTIPVNYQDAPTAVGELTLMSASPLKNAGSNDLYPGLNAGTLDLNGQPRVANMVNGGKIDIGAYEISAFPQTIAVNPITKNYGDADFNPGATASSGLAVQYSSADKTIADAYIDPSDNTWKIKIIKAGTVQITASQPGDGTYADASNVFTLTIKKAELTITANDDSKTYDGIAYTGGNGVTYTGLVKNETPGVLTGTLSYTGSSQNAINANYYSITPTGFTSDNYSITYSSGQLTISKATLTVTAKDASKTYNAMTYNGGNGVDYTGFVTGETSTIVTGTVTYGGNAQNAINSGTYTIIPAGLSAPNYNIQYVNGTLTVNKAPLIVTAVNDTKTYDGLAYHDGNNITFSGFVNNEPPGVVTGVLTYGGTAQNAVNAGTYSITPSGLSAYNYSITYVDGTLTIDPATLTITARNDSKTYDGLGYTDGNDVDFSGFVNGENQLLVTGNLTYNGDAQNAINTGTYHITPAGLNAPNYTIDYVDGTLTINPAALTITARNDSKTYDGLSYSGGNDVDYAGFVNGENQSLVIGNLTYNGDAQNAINTGTYHITPAGLNAPNYTITYVDGTLTIDPATLTVTARNDSKTYDGLSYSGGNDVDYTGFVNGENQSLVTGNLTYNGDAQNATNTGTYYITPAGLNAPNYNIDYIDGTLTIDPATLTVTARNDSKIYDGLSYSGGKDVDYAGFVNGESQSLVTGNLTYNGDAQNAINTGTYHITPAGLNAPNYTIDYVDGTLTINPAALTITARNDSKTYDGLSYSGGNDVDYAGFVNGENQSLVIGNLTYNGDAQNAINTGTYHITPAGLNAPNYTIDYVDGTLTINPATLTVTARNDSKTYDGLSYIGGNDVDYAGFVNGENQSLVTGNLIYNGDAQNAINTGTYHIAPTGLNAPNYTIDYVDGTLTIDPAILTVTARNDSKIYDGLSYSGGNNVDYSGFVNGESQSFVTGYLTYNGDAQNAINSGTYHITPAGLNAPNYTINYVDGTLIIAPKTLTVTARNDSKTYDGLGYNGGNDVDYAGFVNGENQSLVTGNLIYNGDAQNAINTGTYHITPAGLNAPNYTIDYVDGTLTIDPATLTVTARNDSKTYDGLSYSGGNDVDYAGFVNGENQSLVTGNLIYNGDAQNAINTGTYQIIPNGLNAPNYSINYANGSLTISTATLTVTAKNDTKTYDGISYNGGNDVDYSGFVNNEGISVVTGVLSYTGSAQNAINSGTYIIVPSGLSAYNYTINYVVGTLTINKAPLTITARNDDKTYDGVAYSGGNYVDYSGFVNNESETVVTGNLTYGGTSQGAVNTGTYDILPSGQSAVNYSITYLPGNLTINRANLTVIANDATKTYDGLPYTGSNGITVYGLLNGETQSVLGGSLTFTGTSQGAIHAGSNYLITPSGLISNNYNISFQDGNLTIQKAGLIIKALNVQKTYDGQPYNGGNGVSYSGLVSGETAAVLGGNLSYSGNSQGAINTGSSYKIIPDGLTSIDYQISFEDGILTINPATLIIQVNNVSKCYGDNNPTPNINYSGFVNNESLQALTSIPIASITAQQFSPSGNYPILVTGATAPNYNIIYQNGFLVVNPLPVFGISSSSNILCDANSVVNLTASGNLNLQWMLDNSALPGNSSQLAVTKPGTYSAIGTDMNGCVAAASNKITINQQAPIQSDFSFINSCINVPVQFINHTTSATGNLSYTWTSGNGQQSNQTDANFTYMAPGTYDVTLTAASDVCPLSGSQTTKSLTIVTADPGLRLPTVTTSVGRPTRLKARTIPGATYNWTPTFGLSAWSDQEVTVTLDNPQKYLIKMDLPSGCTSTDTLLVVAIPYTDILVANAFTPNGDGQNDILRVNLRGMRQLSYFRLYNRSGFLVFETNNEKIGWDGKLKGVLQPFGTYVWMAEAIDNNGKVVQKTGSVVLIQ</sequence>
<dbReference type="InterPro" id="IPR041286">
    <property type="entry name" value="MBG_2"/>
</dbReference>
<dbReference type="RefSeq" id="WP_116976544.1">
    <property type="nucleotide sequence ID" value="NZ_QPMM01000007.1"/>
</dbReference>
<dbReference type="InterPro" id="IPR000601">
    <property type="entry name" value="PKD_dom"/>
</dbReference>
<proteinExistence type="predicted"/>
<organism evidence="3 4">
    <name type="scientific">Chitinophaga silvatica</name>
    <dbReference type="NCBI Taxonomy" id="2282649"/>
    <lineage>
        <taxon>Bacteria</taxon>
        <taxon>Pseudomonadati</taxon>
        <taxon>Bacteroidota</taxon>
        <taxon>Chitinophagia</taxon>
        <taxon>Chitinophagales</taxon>
        <taxon>Chitinophagaceae</taxon>
        <taxon>Chitinophaga</taxon>
    </lineage>
</organism>
<dbReference type="Pfam" id="PF00801">
    <property type="entry name" value="PKD"/>
    <property type="match status" value="1"/>
</dbReference>
<feature type="domain" description="PKD" evidence="2">
    <location>
        <begin position="2089"/>
        <end position="2156"/>
    </location>
</feature>
<dbReference type="InterPro" id="IPR035986">
    <property type="entry name" value="PKD_dom_sf"/>
</dbReference>
<feature type="signal peptide" evidence="1">
    <location>
        <begin position="1"/>
        <end position="19"/>
    </location>
</feature>
<dbReference type="InterPro" id="IPR037160">
    <property type="entry name" value="DNA_Pol_thumb_sf"/>
</dbReference>
<protein>
    <submittedName>
        <fullName evidence="3">PKD domain-containing protein</fullName>
    </submittedName>
</protein>
<dbReference type="InterPro" id="IPR026341">
    <property type="entry name" value="T9SS_type_B"/>
</dbReference>
<evidence type="ECO:0000256" key="1">
    <source>
        <dbReference type="SAM" id="SignalP"/>
    </source>
</evidence>
<dbReference type="SUPFAM" id="SSF51126">
    <property type="entry name" value="Pectin lyase-like"/>
    <property type="match status" value="1"/>
</dbReference>
<dbReference type="PROSITE" id="PS50093">
    <property type="entry name" value="PKD"/>
    <property type="match status" value="1"/>
</dbReference>
<dbReference type="SMART" id="SM00089">
    <property type="entry name" value="PKD"/>
    <property type="match status" value="1"/>
</dbReference>
<dbReference type="Pfam" id="PF13585">
    <property type="entry name" value="CHU_C"/>
    <property type="match status" value="1"/>
</dbReference>
<dbReference type="Pfam" id="PF18676">
    <property type="entry name" value="MBG_2"/>
    <property type="match status" value="17"/>
</dbReference>
<dbReference type="InterPro" id="IPR022409">
    <property type="entry name" value="PKD/Chitinase_dom"/>
</dbReference>
<dbReference type="NCBIfam" id="TIGR04131">
    <property type="entry name" value="Bac_Flav_CTERM"/>
    <property type="match status" value="1"/>
</dbReference>
<dbReference type="InterPro" id="IPR011050">
    <property type="entry name" value="Pectin_lyase_fold/virulence"/>
</dbReference>